<evidence type="ECO:0000313" key="2">
    <source>
        <dbReference type="EMBL" id="KAF7378737.1"/>
    </source>
</evidence>
<dbReference type="EMBL" id="JACSDZ010000027">
    <property type="protein sequence ID" value="KAF7378737.1"/>
    <property type="molecule type" value="Genomic_DNA"/>
</dbReference>
<reference evidence="2" key="1">
    <citation type="journal article" date="2020" name="G3 (Bethesda)">
        <title>High-Quality Assemblies for Three Invasive Social Wasps from the &lt;i&gt;Vespula&lt;/i&gt; Genus.</title>
        <authorList>
            <person name="Harrop T.W.R."/>
            <person name="Guhlin J."/>
            <person name="McLaughlin G.M."/>
            <person name="Permina E."/>
            <person name="Stockwell P."/>
            <person name="Gilligan J."/>
            <person name="Le Lec M.F."/>
            <person name="Gruber M.A.M."/>
            <person name="Quinn O."/>
            <person name="Lovegrove M."/>
            <person name="Duncan E.J."/>
            <person name="Remnant E.J."/>
            <person name="Van Eeckhoven J."/>
            <person name="Graham B."/>
            <person name="Knapp R.A."/>
            <person name="Langford K.W."/>
            <person name="Kronenberg Z."/>
            <person name="Press M.O."/>
            <person name="Eacker S.M."/>
            <person name="Wilson-Rankin E.E."/>
            <person name="Purcell J."/>
            <person name="Lester P.J."/>
            <person name="Dearden P.K."/>
        </authorList>
    </citation>
    <scope>NUCLEOTIDE SEQUENCE</scope>
    <source>
        <strain evidence="2">Linc-1</strain>
    </source>
</reference>
<evidence type="ECO:0000256" key="1">
    <source>
        <dbReference type="SAM" id="MobiDB-lite"/>
    </source>
</evidence>
<sequence length="85" mass="9406">MTSLNSGEFDPEAIQKSAEKKVNEIPVQGSLRDKSHVSVGQTVKLKDVKNNEVEYTLQKVEFANGKGSESQRQDVKSIDALEEVD</sequence>
<feature type="compositionally biased region" description="Basic and acidic residues" evidence="1">
    <location>
        <begin position="69"/>
        <end position="79"/>
    </location>
</feature>
<name>A0A834MLU8_VESGE</name>
<dbReference type="AlphaFoldDB" id="A0A834MLU8"/>
<keyword evidence="3" id="KW-1185">Reference proteome</keyword>
<organism evidence="2 3">
    <name type="scientific">Vespula germanica</name>
    <name type="common">German yellow jacket</name>
    <name type="synonym">Paravespula germanica</name>
    <dbReference type="NCBI Taxonomy" id="30212"/>
    <lineage>
        <taxon>Eukaryota</taxon>
        <taxon>Metazoa</taxon>
        <taxon>Ecdysozoa</taxon>
        <taxon>Arthropoda</taxon>
        <taxon>Hexapoda</taxon>
        <taxon>Insecta</taxon>
        <taxon>Pterygota</taxon>
        <taxon>Neoptera</taxon>
        <taxon>Endopterygota</taxon>
        <taxon>Hymenoptera</taxon>
        <taxon>Apocrita</taxon>
        <taxon>Aculeata</taxon>
        <taxon>Vespoidea</taxon>
        <taxon>Vespidae</taxon>
        <taxon>Vespinae</taxon>
        <taxon>Vespula</taxon>
    </lineage>
</organism>
<comment type="caution">
    <text evidence="2">The sequence shown here is derived from an EMBL/GenBank/DDBJ whole genome shotgun (WGS) entry which is preliminary data.</text>
</comment>
<proteinExistence type="predicted"/>
<feature type="region of interest" description="Disordered" evidence="1">
    <location>
        <begin position="1"/>
        <end position="29"/>
    </location>
</feature>
<feature type="region of interest" description="Disordered" evidence="1">
    <location>
        <begin position="64"/>
        <end position="85"/>
    </location>
</feature>
<protein>
    <submittedName>
        <fullName evidence="2">Uncharacterized protein</fullName>
    </submittedName>
</protein>
<evidence type="ECO:0000313" key="3">
    <source>
        <dbReference type="Proteomes" id="UP000617340"/>
    </source>
</evidence>
<accession>A0A834MLU8</accession>
<dbReference type="Proteomes" id="UP000617340">
    <property type="component" value="Unassembled WGS sequence"/>
</dbReference>
<gene>
    <name evidence="2" type="ORF">HZH68_017163</name>
</gene>